<dbReference type="CDD" id="cd02933">
    <property type="entry name" value="OYE_like_FMN"/>
    <property type="match status" value="1"/>
</dbReference>
<sequence>MPASAPAENTKLFTPLTIGPSQLSHRIAMAPLTRFRASTTHVPTADLAATYYAQRACVPGTLIIAEATYASYAHAGYANVPGLYTPEQLAAWKKITDAVHAKGCQIWCQIWALGRVAQPVGGEKAPNWDEGYPYEEHLVSASAVPAGEGYGMPREMSEEEIWGAVGDFASAARNAVEVAGFDGVEIHGAHGYLVDQFTQDTCNKRTDAWGGSIEKRSRFALEVSKAVSAAIGPDRLGIRLSPWNTVQGMRMADPVAQFTHLITHLSAQKLAYLHLVEPRVHGVLDKKPPPGENLDFALRAWGRDRPVLIAGGYTPELAVEAVEKTYKDYDAVIVFGRRFISTPDLVYRLKKGIEWAPYDRASFYIDQRVQKDIATGYVDYPFSKEFVAEFGPQEEPAAAVPAARL</sequence>
<dbReference type="RefSeq" id="XP_066636087.1">
    <property type="nucleotide sequence ID" value="XM_066773520.1"/>
</dbReference>
<evidence type="ECO:0000313" key="3">
    <source>
        <dbReference type="Proteomes" id="UP001430584"/>
    </source>
</evidence>
<keyword evidence="3" id="KW-1185">Reference proteome</keyword>
<name>A0ABR3CR20_9PEZI</name>
<comment type="caution">
    <text evidence="2">The sequence shown here is derived from an EMBL/GenBank/DDBJ whole genome shotgun (WGS) entry which is preliminary data.</text>
</comment>
<gene>
    <name evidence="2" type="ORF">SLS55_002034</name>
</gene>
<dbReference type="GeneID" id="92006119"/>
<dbReference type="InterPro" id="IPR001155">
    <property type="entry name" value="OxRdtase_FMN_N"/>
</dbReference>
<feature type="domain" description="NADH:flavin oxidoreductase/NADH oxidase N-terminal" evidence="1">
    <location>
        <begin position="11"/>
        <end position="354"/>
    </location>
</feature>
<dbReference type="EMBL" id="JAJVCZ030000002">
    <property type="protein sequence ID" value="KAL0263058.1"/>
    <property type="molecule type" value="Genomic_DNA"/>
</dbReference>
<dbReference type="SUPFAM" id="SSF51395">
    <property type="entry name" value="FMN-linked oxidoreductases"/>
    <property type="match status" value="1"/>
</dbReference>
<dbReference type="Pfam" id="PF00724">
    <property type="entry name" value="Oxidored_FMN"/>
    <property type="match status" value="1"/>
</dbReference>
<dbReference type="InterPro" id="IPR013785">
    <property type="entry name" value="Aldolase_TIM"/>
</dbReference>
<protein>
    <recommendedName>
        <fullName evidence="1">NADH:flavin oxidoreductase/NADH oxidase N-terminal domain-containing protein</fullName>
    </recommendedName>
</protein>
<accession>A0ABR3CR20</accession>
<dbReference type="Proteomes" id="UP001430584">
    <property type="component" value="Unassembled WGS sequence"/>
</dbReference>
<evidence type="ECO:0000313" key="2">
    <source>
        <dbReference type="EMBL" id="KAL0263058.1"/>
    </source>
</evidence>
<dbReference type="Gene3D" id="3.20.20.70">
    <property type="entry name" value="Aldolase class I"/>
    <property type="match status" value="1"/>
</dbReference>
<dbReference type="PANTHER" id="PTHR22893:SF91">
    <property type="entry name" value="NADPH DEHYDROGENASE 2-RELATED"/>
    <property type="match status" value="1"/>
</dbReference>
<reference evidence="2 3" key="1">
    <citation type="submission" date="2024-02" db="EMBL/GenBank/DDBJ databases">
        <title>De novo assembly and annotation of 12 fungi associated with fruit tree decline syndrome in Ontario, Canada.</title>
        <authorList>
            <person name="Sulman M."/>
            <person name="Ellouze W."/>
            <person name="Ilyukhin E."/>
        </authorList>
    </citation>
    <scope>NUCLEOTIDE SEQUENCE [LARGE SCALE GENOMIC DNA]</scope>
    <source>
        <strain evidence="2 3">FDS-637</strain>
    </source>
</reference>
<evidence type="ECO:0000259" key="1">
    <source>
        <dbReference type="Pfam" id="PF00724"/>
    </source>
</evidence>
<dbReference type="PANTHER" id="PTHR22893">
    <property type="entry name" value="NADH OXIDOREDUCTASE-RELATED"/>
    <property type="match status" value="1"/>
</dbReference>
<dbReference type="InterPro" id="IPR045247">
    <property type="entry name" value="Oye-like"/>
</dbReference>
<organism evidence="2 3">
    <name type="scientific">Diplodia seriata</name>
    <dbReference type="NCBI Taxonomy" id="420778"/>
    <lineage>
        <taxon>Eukaryota</taxon>
        <taxon>Fungi</taxon>
        <taxon>Dikarya</taxon>
        <taxon>Ascomycota</taxon>
        <taxon>Pezizomycotina</taxon>
        <taxon>Dothideomycetes</taxon>
        <taxon>Dothideomycetes incertae sedis</taxon>
        <taxon>Botryosphaeriales</taxon>
        <taxon>Botryosphaeriaceae</taxon>
        <taxon>Diplodia</taxon>
    </lineage>
</organism>
<proteinExistence type="predicted"/>